<reference evidence="3" key="1">
    <citation type="journal article" date="2023" name="G3 (Bethesda)">
        <title>A reference genome for the long-term kleptoplast-retaining sea slug Elysia crispata morphotype clarki.</title>
        <authorList>
            <person name="Eastman K.E."/>
            <person name="Pendleton A.L."/>
            <person name="Shaikh M.A."/>
            <person name="Suttiyut T."/>
            <person name="Ogas R."/>
            <person name="Tomko P."/>
            <person name="Gavelis G."/>
            <person name="Widhalm J.R."/>
            <person name="Wisecaver J.H."/>
        </authorList>
    </citation>
    <scope>NUCLEOTIDE SEQUENCE</scope>
    <source>
        <strain evidence="3">ECLA1</strain>
    </source>
</reference>
<accession>A0AAE0ZWH9</accession>
<feature type="domain" description="Mutator-like transposase" evidence="2">
    <location>
        <begin position="75"/>
        <end position="443"/>
    </location>
</feature>
<dbReference type="Pfam" id="PF20700">
    <property type="entry name" value="Mutator"/>
    <property type="match status" value="1"/>
</dbReference>
<keyword evidence="4" id="KW-1185">Reference proteome</keyword>
<protein>
    <recommendedName>
        <fullName evidence="2">Mutator-like transposase domain-containing protein</fullName>
    </recommendedName>
</protein>
<dbReference type="EMBL" id="JAWDGP010003243">
    <property type="protein sequence ID" value="KAK3776186.1"/>
    <property type="molecule type" value="Genomic_DNA"/>
</dbReference>
<feature type="region of interest" description="Disordered" evidence="1">
    <location>
        <begin position="1"/>
        <end position="43"/>
    </location>
</feature>
<evidence type="ECO:0000259" key="2">
    <source>
        <dbReference type="Pfam" id="PF20700"/>
    </source>
</evidence>
<evidence type="ECO:0000313" key="3">
    <source>
        <dbReference type="EMBL" id="KAK3776186.1"/>
    </source>
</evidence>
<dbReference type="InterPro" id="IPR049012">
    <property type="entry name" value="Mutator_transp_dom"/>
</dbReference>
<evidence type="ECO:0000313" key="4">
    <source>
        <dbReference type="Proteomes" id="UP001283361"/>
    </source>
</evidence>
<sequence>MGNKQNKSRSRKRRFAGNQHAVENVNKPRPEPNPIIDSPSPALNNGCFTLERELRARNNKEEDDKNNAFIPVSVGLLANFISSHMRCLECCEFSIYCQLLDDKKDGFCHKILFRCSSVDCGWSTIFTSSDEVKEGNGAGCKEINLRMASFARSIGRGWGALNNFSSYVNCPPPMSQSAYQNILKKVHSSSKLVAIESMKEAAEEVREKALLKDTRSSIEPMNPIDCAVSVDGTWQRRGHASHHGVVSAISVQTGKCVDTEILSNYCKSCEHWEGRAGTEEYDKWKVKHLCNINHKGSANAMESVGVSRIFSRSVLEPRCLRYTEFLGDGDCASYKKVVELDPYEGREIVKLECVGHVQKRVGSRLRRLKNSNKSTKLADGKGLTGKGRLTDKIIDTMQNFYGLAIRQNAGNLEAMSQAVSAILPHVASTDANPMHDNCPESWCQFKSSTGYKHKHGLPQCIVEFIKPIFDDLSSPDLLQKCLHGKTQNRNECLNKLIWDRCSKEYFVEKNVVEEGVYSAVSFFNNGAQSVLDYYSVLGINPGYFTTQLCHLRDNARANSSIVKSSEPARKRRKVLRAIKKGFQDKATEAERDLYNPGGH</sequence>
<comment type="caution">
    <text evidence="3">The sequence shown here is derived from an EMBL/GenBank/DDBJ whole genome shotgun (WGS) entry which is preliminary data.</text>
</comment>
<gene>
    <name evidence="3" type="ORF">RRG08_063729</name>
</gene>
<dbReference type="Proteomes" id="UP001283361">
    <property type="component" value="Unassembled WGS sequence"/>
</dbReference>
<name>A0AAE0ZWH9_9GAST</name>
<organism evidence="3 4">
    <name type="scientific">Elysia crispata</name>
    <name type="common">lettuce slug</name>
    <dbReference type="NCBI Taxonomy" id="231223"/>
    <lineage>
        <taxon>Eukaryota</taxon>
        <taxon>Metazoa</taxon>
        <taxon>Spiralia</taxon>
        <taxon>Lophotrochozoa</taxon>
        <taxon>Mollusca</taxon>
        <taxon>Gastropoda</taxon>
        <taxon>Heterobranchia</taxon>
        <taxon>Euthyneura</taxon>
        <taxon>Panpulmonata</taxon>
        <taxon>Sacoglossa</taxon>
        <taxon>Placobranchoidea</taxon>
        <taxon>Plakobranchidae</taxon>
        <taxon>Elysia</taxon>
    </lineage>
</organism>
<evidence type="ECO:0000256" key="1">
    <source>
        <dbReference type="SAM" id="MobiDB-lite"/>
    </source>
</evidence>
<feature type="compositionally biased region" description="Basic residues" evidence="1">
    <location>
        <begin position="1"/>
        <end position="15"/>
    </location>
</feature>
<dbReference type="PANTHER" id="PTHR33309">
    <property type="entry name" value="KERATIN, ULTRA HIGH-SULFUR MATRIX PROTEIN-LIKE"/>
    <property type="match status" value="1"/>
</dbReference>
<dbReference type="AlphaFoldDB" id="A0AAE0ZWH9"/>
<proteinExistence type="predicted"/>
<dbReference type="PANTHER" id="PTHR33309:SF3">
    <property type="entry name" value="CCHC-TYPE DOMAIN-CONTAINING PROTEIN"/>
    <property type="match status" value="1"/>
</dbReference>